<keyword evidence="2" id="KW-1185">Reference proteome</keyword>
<reference evidence="1 2" key="1">
    <citation type="submission" date="2023-02" db="EMBL/GenBank/DDBJ databases">
        <title>LHISI_Scaffold_Assembly.</title>
        <authorList>
            <person name="Stuart O.P."/>
            <person name="Cleave R."/>
            <person name="Magrath M.J.L."/>
            <person name="Mikheyev A.S."/>
        </authorList>
    </citation>
    <scope>NUCLEOTIDE SEQUENCE [LARGE SCALE GENOMIC DNA]</scope>
    <source>
        <strain evidence="1">Daus_M_001</strain>
        <tissue evidence="1">Leg muscle</tissue>
    </source>
</reference>
<sequence>MLFFVPLVFWGKCCENVEEFLKSIKHKAKVNGIESADFFDDLTAALKSAFRCTIQAEDLEIEVVIQGSIASLYDRLDLDDRKIKYDSYCCVQTILLNSSYGIQGNLRHVSIMPKV</sequence>
<evidence type="ECO:0000313" key="2">
    <source>
        <dbReference type="Proteomes" id="UP001159363"/>
    </source>
</evidence>
<evidence type="ECO:0000313" key="1">
    <source>
        <dbReference type="EMBL" id="KAJ8885295.1"/>
    </source>
</evidence>
<proteinExistence type="predicted"/>
<dbReference type="EMBL" id="JARBHB010000004">
    <property type="protein sequence ID" value="KAJ8885295.1"/>
    <property type="molecule type" value="Genomic_DNA"/>
</dbReference>
<accession>A0ABQ9HM83</accession>
<protein>
    <submittedName>
        <fullName evidence="1">Uncharacterized protein</fullName>
    </submittedName>
</protein>
<comment type="caution">
    <text evidence="1">The sequence shown here is derived from an EMBL/GenBank/DDBJ whole genome shotgun (WGS) entry which is preliminary data.</text>
</comment>
<organism evidence="1 2">
    <name type="scientific">Dryococelus australis</name>
    <dbReference type="NCBI Taxonomy" id="614101"/>
    <lineage>
        <taxon>Eukaryota</taxon>
        <taxon>Metazoa</taxon>
        <taxon>Ecdysozoa</taxon>
        <taxon>Arthropoda</taxon>
        <taxon>Hexapoda</taxon>
        <taxon>Insecta</taxon>
        <taxon>Pterygota</taxon>
        <taxon>Neoptera</taxon>
        <taxon>Polyneoptera</taxon>
        <taxon>Phasmatodea</taxon>
        <taxon>Verophasmatodea</taxon>
        <taxon>Anareolatae</taxon>
        <taxon>Phasmatidae</taxon>
        <taxon>Eurycanthinae</taxon>
        <taxon>Dryococelus</taxon>
    </lineage>
</organism>
<gene>
    <name evidence="1" type="ORF">PR048_011492</name>
</gene>
<name>A0ABQ9HM83_9NEOP</name>
<dbReference type="Proteomes" id="UP001159363">
    <property type="component" value="Chromosome X"/>
</dbReference>